<evidence type="ECO:0000256" key="1">
    <source>
        <dbReference type="SAM" id="Phobius"/>
    </source>
</evidence>
<evidence type="ECO:0000313" key="2">
    <source>
        <dbReference type="EMBL" id="MBV6342219.1"/>
    </source>
</evidence>
<name>A0ABS6S1E4_9BACT</name>
<comment type="caution">
    <text evidence="2">The sequence shown here is derived from an EMBL/GenBank/DDBJ whole genome shotgun (WGS) entry which is preliminary data.</text>
</comment>
<reference evidence="2 3" key="1">
    <citation type="journal article" date="2020" name="J Geophys Res Biogeosci">
        <title>Magnetotaxis as an Adaptation to Enable Bacterial Shuttling of Microbial Sulfur and Sulfur Cycling Across Aquatic Oxic#Anoxic Interfaces.</title>
        <authorList>
            <person name="Li J."/>
            <person name="Liu P."/>
            <person name="Wang J."/>
            <person name="Roberts A.P."/>
            <person name="Pan Y."/>
        </authorList>
    </citation>
    <scope>NUCLEOTIDE SEQUENCE [LARGE SCALE GENOMIC DNA]</scope>
    <source>
        <strain evidence="2 3">MYR-1_YQ</strain>
    </source>
</reference>
<dbReference type="RefSeq" id="WP_218252842.1">
    <property type="nucleotide sequence ID" value="NZ_JABXWD010000214.1"/>
</dbReference>
<feature type="transmembrane region" description="Helical" evidence="1">
    <location>
        <begin position="23"/>
        <end position="41"/>
    </location>
</feature>
<dbReference type="EMBL" id="JABXWD010000214">
    <property type="protein sequence ID" value="MBV6342219.1"/>
    <property type="molecule type" value="Genomic_DNA"/>
</dbReference>
<evidence type="ECO:0000313" key="3">
    <source>
        <dbReference type="Proteomes" id="UP001196980"/>
    </source>
</evidence>
<protein>
    <submittedName>
        <fullName evidence="2">Uncharacterized protein</fullName>
    </submittedName>
</protein>
<accession>A0ABS6S1E4</accession>
<gene>
    <name evidence="2" type="ORF">HWQ67_11540</name>
</gene>
<dbReference type="Proteomes" id="UP001196980">
    <property type="component" value="Unassembled WGS sequence"/>
</dbReference>
<keyword evidence="3" id="KW-1185">Reference proteome</keyword>
<organism evidence="2 3">
    <name type="scientific">Candidatus Magnetobacterium casense</name>
    <dbReference type="NCBI Taxonomy" id="1455061"/>
    <lineage>
        <taxon>Bacteria</taxon>
        <taxon>Pseudomonadati</taxon>
        <taxon>Nitrospirota</taxon>
        <taxon>Thermodesulfovibrionia</taxon>
        <taxon>Thermodesulfovibrionales</taxon>
        <taxon>Candidatus Magnetobacteriaceae</taxon>
        <taxon>Candidatus Magnetobacterium</taxon>
    </lineage>
</organism>
<keyword evidence="1" id="KW-1133">Transmembrane helix</keyword>
<proteinExistence type="predicted"/>
<keyword evidence="1" id="KW-0472">Membrane</keyword>
<sequence>MPIIFMWSLNTLFGLSIAINYKTWFTTVFLIVIPIVFFNVVERLFNNNRSREAGDYAEPEYEDEPEDEYEDENEDEDIKMDIAKLFIIARHGPSPDDTEAYKKYIMDKFSHVTKIYIGEETLIHFMCVERKLKARHIKEIVRTLIMEKRIVSRFREPFMYKEERDDAGYKVTLILVGVGDMEKHFA</sequence>
<keyword evidence="1" id="KW-0812">Transmembrane</keyword>